<evidence type="ECO:0000313" key="3">
    <source>
        <dbReference type="Proteomes" id="UP000006727"/>
    </source>
</evidence>
<reference evidence="2" key="3">
    <citation type="submission" date="2020-12" db="UniProtKB">
        <authorList>
            <consortium name="EnsemblPlants"/>
        </authorList>
    </citation>
    <scope>IDENTIFICATION</scope>
</reference>
<keyword evidence="1" id="KW-0472">Membrane</keyword>
<dbReference type="Gene3D" id="3.40.50.2000">
    <property type="entry name" value="Glycogen Phosphorylase B"/>
    <property type="match status" value="1"/>
</dbReference>
<keyword evidence="1" id="KW-0812">Transmembrane</keyword>
<name>A0A7I4CZX6_PHYPA</name>
<protein>
    <submittedName>
        <fullName evidence="2">Uncharacterized protein</fullName>
    </submittedName>
</protein>
<dbReference type="Proteomes" id="UP000006727">
    <property type="component" value="Chromosome 2"/>
</dbReference>
<evidence type="ECO:0000256" key="1">
    <source>
        <dbReference type="SAM" id="Phobius"/>
    </source>
</evidence>
<dbReference type="SUPFAM" id="SSF53756">
    <property type="entry name" value="UDP-Glycosyltransferase/glycogen phosphorylase"/>
    <property type="match status" value="1"/>
</dbReference>
<keyword evidence="1" id="KW-1133">Transmembrane helix</keyword>
<organism evidence="2 3">
    <name type="scientific">Physcomitrium patens</name>
    <name type="common">Spreading-leaved earth moss</name>
    <name type="synonym">Physcomitrella patens</name>
    <dbReference type="NCBI Taxonomy" id="3218"/>
    <lineage>
        <taxon>Eukaryota</taxon>
        <taxon>Viridiplantae</taxon>
        <taxon>Streptophyta</taxon>
        <taxon>Embryophyta</taxon>
        <taxon>Bryophyta</taxon>
        <taxon>Bryophytina</taxon>
        <taxon>Bryopsida</taxon>
        <taxon>Funariidae</taxon>
        <taxon>Funariales</taxon>
        <taxon>Funariaceae</taxon>
        <taxon>Physcomitrium</taxon>
    </lineage>
</organism>
<dbReference type="Gramene" id="Pp3c2_19585V3.2">
    <property type="protein sequence ID" value="Pp3c2_19585V3.2"/>
    <property type="gene ID" value="Pp3c2_19585"/>
</dbReference>
<dbReference type="EMBL" id="ABEU02000002">
    <property type="status" value="NOT_ANNOTATED_CDS"/>
    <property type="molecule type" value="Genomic_DNA"/>
</dbReference>
<proteinExistence type="predicted"/>
<dbReference type="AlphaFoldDB" id="A0A7I4CZX6"/>
<keyword evidence="3" id="KW-1185">Reference proteome</keyword>
<reference evidence="2 3" key="1">
    <citation type="journal article" date="2008" name="Science">
        <title>The Physcomitrella genome reveals evolutionary insights into the conquest of land by plants.</title>
        <authorList>
            <person name="Rensing S."/>
            <person name="Lang D."/>
            <person name="Zimmer A."/>
            <person name="Terry A."/>
            <person name="Salamov A."/>
            <person name="Shapiro H."/>
            <person name="Nishiyama T."/>
            <person name="Perroud P.-F."/>
            <person name="Lindquist E."/>
            <person name="Kamisugi Y."/>
            <person name="Tanahashi T."/>
            <person name="Sakakibara K."/>
            <person name="Fujita T."/>
            <person name="Oishi K."/>
            <person name="Shin-I T."/>
            <person name="Kuroki Y."/>
            <person name="Toyoda A."/>
            <person name="Suzuki Y."/>
            <person name="Hashimoto A."/>
            <person name="Yamaguchi K."/>
            <person name="Sugano A."/>
            <person name="Kohara Y."/>
            <person name="Fujiyama A."/>
            <person name="Anterola A."/>
            <person name="Aoki S."/>
            <person name="Ashton N."/>
            <person name="Barbazuk W.B."/>
            <person name="Barker E."/>
            <person name="Bennetzen J."/>
            <person name="Bezanilla M."/>
            <person name="Blankenship R."/>
            <person name="Cho S.H."/>
            <person name="Dutcher S."/>
            <person name="Estelle M."/>
            <person name="Fawcett J.A."/>
            <person name="Gundlach H."/>
            <person name="Hanada K."/>
            <person name="Heyl A."/>
            <person name="Hicks K.A."/>
            <person name="Hugh J."/>
            <person name="Lohr M."/>
            <person name="Mayer K."/>
            <person name="Melkozernov A."/>
            <person name="Murata T."/>
            <person name="Nelson D."/>
            <person name="Pils B."/>
            <person name="Prigge M."/>
            <person name="Reiss B."/>
            <person name="Renner T."/>
            <person name="Rombauts S."/>
            <person name="Rushton P."/>
            <person name="Sanderfoot A."/>
            <person name="Schween G."/>
            <person name="Shiu S.-H."/>
            <person name="Stueber K."/>
            <person name="Theodoulou F.L."/>
            <person name="Tu H."/>
            <person name="Van de Peer Y."/>
            <person name="Verrier P.J."/>
            <person name="Waters E."/>
            <person name="Wood A."/>
            <person name="Yang L."/>
            <person name="Cove D."/>
            <person name="Cuming A."/>
            <person name="Hasebe M."/>
            <person name="Lucas S."/>
            <person name="Mishler D.B."/>
            <person name="Reski R."/>
            <person name="Grigoriev I."/>
            <person name="Quatrano R.S."/>
            <person name="Boore J.L."/>
        </authorList>
    </citation>
    <scope>NUCLEOTIDE SEQUENCE [LARGE SCALE GENOMIC DNA]</scope>
    <source>
        <strain evidence="2 3">cv. Gransden 2004</strain>
    </source>
</reference>
<accession>A0A7I4CZX6</accession>
<evidence type="ECO:0000313" key="2">
    <source>
        <dbReference type="EnsemblPlants" id="Pp3c2_19585V3.2"/>
    </source>
</evidence>
<sequence>MTWVAVPRTGYPISPIPVTIRWSPRSHANVLLAWRLLFRCWFLCVPVCKLRLDVLFGAGGYFASPLLLMALLSMTVVGIQEETSWIVIVMTWWRYEENALIFLEQNSRRCVI</sequence>
<dbReference type="EnsemblPlants" id="Pp3c2_19585V3.2">
    <property type="protein sequence ID" value="Pp3c2_19585V3.2"/>
    <property type="gene ID" value="Pp3c2_19585"/>
</dbReference>
<feature type="transmembrane region" description="Helical" evidence="1">
    <location>
        <begin position="58"/>
        <end position="79"/>
    </location>
</feature>
<reference evidence="2 3" key="2">
    <citation type="journal article" date="2018" name="Plant J.">
        <title>The Physcomitrella patens chromosome-scale assembly reveals moss genome structure and evolution.</title>
        <authorList>
            <person name="Lang D."/>
            <person name="Ullrich K.K."/>
            <person name="Murat F."/>
            <person name="Fuchs J."/>
            <person name="Jenkins J."/>
            <person name="Haas F.B."/>
            <person name="Piednoel M."/>
            <person name="Gundlach H."/>
            <person name="Van Bel M."/>
            <person name="Meyberg R."/>
            <person name="Vives C."/>
            <person name="Morata J."/>
            <person name="Symeonidi A."/>
            <person name="Hiss M."/>
            <person name="Muchero W."/>
            <person name="Kamisugi Y."/>
            <person name="Saleh O."/>
            <person name="Blanc G."/>
            <person name="Decker E.L."/>
            <person name="van Gessel N."/>
            <person name="Grimwood J."/>
            <person name="Hayes R.D."/>
            <person name="Graham S.W."/>
            <person name="Gunter L.E."/>
            <person name="McDaniel S.F."/>
            <person name="Hoernstein S.N.W."/>
            <person name="Larsson A."/>
            <person name="Li F.W."/>
            <person name="Perroud P.F."/>
            <person name="Phillips J."/>
            <person name="Ranjan P."/>
            <person name="Rokshar D.S."/>
            <person name="Rothfels C.J."/>
            <person name="Schneider L."/>
            <person name="Shu S."/>
            <person name="Stevenson D.W."/>
            <person name="Thummler F."/>
            <person name="Tillich M."/>
            <person name="Villarreal Aguilar J.C."/>
            <person name="Widiez T."/>
            <person name="Wong G.K."/>
            <person name="Wymore A."/>
            <person name="Zhang Y."/>
            <person name="Zimmer A.D."/>
            <person name="Quatrano R.S."/>
            <person name="Mayer K.F.X."/>
            <person name="Goodstein D."/>
            <person name="Casacuberta J.M."/>
            <person name="Vandepoele K."/>
            <person name="Reski R."/>
            <person name="Cuming A.C."/>
            <person name="Tuskan G.A."/>
            <person name="Maumus F."/>
            <person name="Salse J."/>
            <person name="Schmutz J."/>
            <person name="Rensing S.A."/>
        </authorList>
    </citation>
    <scope>NUCLEOTIDE SEQUENCE [LARGE SCALE GENOMIC DNA]</scope>
    <source>
        <strain evidence="2 3">cv. Gransden 2004</strain>
    </source>
</reference>